<accession>A0A6J6J5F9</accession>
<dbReference type="GO" id="GO:0019632">
    <property type="term" value="P:shikimate metabolic process"/>
    <property type="evidence" value="ECO:0007669"/>
    <property type="project" value="TreeGrafter"/>
</dbReference>
<reference evidence="2" key="1">
    <citation type="submission" date="2020-05" db="EMBL/GenBank/DDBJ databases">
        <authorList>
            <person name="Chiriac C."/>
            <person name="Salcher M."/>
            <person name="Ghai R."/>
            <person name="Kavagutti S V."/>
        </authorList>
    </citation>
    <scope>NUCLEOTIDE SEQUENCE</scope>
</reference>
<sequence>MSKKFAVLGSPISHSLSPAIHAAAYAVMQEDWVYERFQVEKKDLSDFLLKSEGSFAGFSVTMPLKERAFELAAVADEISSITKTTNTLVWSGEKWHGSNTDVFGVSKSLAANVPGNVESVLILGSGATAVSAFTAVSQSFPSSKVFLHARNLKKVSELLKFSKALGLRARRARFLKSRMLNADVVISTLPSGVLNLVAANFSGLKKFKPRGTLLDVAYNPWPSDIAKVWSASGSLVISGKEMLIWQALAQIRIFKSGDVQLPLHNEDRVLEAMRAAAQQ</sequence>
<dbReference type="SUPFAM" id="SSF51735">
    <property type="entry name" value="NAD(P)-binding Rossmann-fold domains"/>
    <property type="match status" value="1"/>
</dbReference>
<gene>
    <name evidence="2" type="ORF">UFOPK2044_00396</name>
</gene>
<dbReference type="CDD" id="cd01065">
    <property type="entry name" value="NAD_bind_Shikimate_DH"/>
    <property type="match status" value="1"/>
</dbReference>
<dbReference type="AlphaFoldDB" id="A0A6J6J5F9"/>
<dbReference type="SUPFAM" id="SSF53223">
    <property type="entry name" value="Aminoacid dehydrogenase-like, N-terminal domain"/>
    <property type="match status" value="1"/>
</dbReference>
<name>A0A6J6J5F9_9ZZZZ</name>
<evidence type="ECO:0000313" key="2">
    <source>
        <dbReference type="EMBL" id="CAB4631339.1"/>
    </source>
</evidence>
<dbReference type="GO" id="GO:0005829">
    <property type="term" value="C:cytosol"/>
    <property type="evidence" value="ECO:0007669"/>
    <property type="project" value="TreeGrafter"/>
</dbReference>
<dbReference type="Gene3D" id="3.40.50.10860">
    <property type="entry name" value="Leucine Dehydrogenase, chain A, domain 1"/>
    <property type="match status" value="1"/>
</dbReference>
<dbReference type="PANTHER" id="PTHR21089:SF1">
    <property type="entry name" value="BIFUNCTIONAL 3-DEHYDROQUINATE DEHYDRATASE_SHIKIMATE DEHYDROGENASE, CHLOROPLASTIC"/>
    <property type="match status" value="1"/>
</dbReference>
<evidence type="ECO:0000259" key="1">
    <source>
        <dbReference type="Pfam" id="PF08501"/>
    </source>
</evidence>
<dbReference type="InterPro" id="IPR022893">
    <property type="entry name" value="Shikimate_DH_fam"/>
</dbReference>
<feature type="domain" description="Shikimate dehydrogenase substrate binding N-terminal" evidence="1">
    <location>
        <begin position="7"/>
        <end position="88"/>
    </location>
</feature>
<dbReference type="Gene3D" id="3.40.50.720">
    <property type="entry name" value="NAD(P)-binding Rossmann-like Domain"/>
    <property type="match status" value="1"/>
</dbReference>
<dbReference type="InterPro" id="IPR013708">
    <property type="entry name" value="Shikimate_DH-bd_N"/>
</dbReference>
<organism evidence="2">
    <name type="scientific">freshwater metagenome</name>
    <dbReference type="NCBI Taxonomy" id="449393"/>
    <lineage>
        <taxon>unclassified sequences</taxon>
        <taxon>metagenomes</taxon>
        <taxon>ecological metagenomes</taxon>
    </lineage>
</organism>
<dbReference type="InterPro" id="IPR036291">
    <property type="entry name" value="NAD(P)-bd_dom_sf"/>
</dbReference>
<dbReference type="EMBL" id="CAEZVO010000038">
    <property type="protein sequence ID" value="CAB4631339.1"/>
    <property type="molecule type" value="Genomic_DNA"/>
</dbReference>
<protein>
    <submittedName>
        <fullName evidence="2">Unannotated protein</fullName>
    </submittedName>
</protein>
<dbReference type="GO" id="GO:0004764">
    <property type="term" value="F:shikimate 3-dehydrogenase (NADP+) activity"/>
    <property type="evidence" value="ECO:0007669"/>
    <property type="project" value="InterPro"/>
</dbReference>
<proteinExistence type="predicted"/>
<dbReference type="Pfam" id="PF08501">
    <property type="entry name" value="Shikimate_dh_N"/>
    <property type="match status" value="1"/>
</dbReference>
<dbReference type="GO" id="GO:0050661">
    <property type="term" value="F:NADP binding"/>
    <property type="evidence" value="ECO:0007669"/>
    <property type="project" value="TreeGrafter"/>
</dbReference>
<dbReference type="PANTHER" id="PTHR21089">
    <property type="entry name" value="SHIKIMATE DEHYDROGENASE"/>
    <property type="match status" value="1"/>
</dbReference>
<dbReference type="InterPro" id="IPR046346">
    <property type="entry name" value="Aminoacid_DH-like_N_sf"/>
</dbReference>
<dbReference type="GO" id="GO:0009423">
    <property type="term" value="P:chorismate biosynthetic process"/>
    <property type="evidence" value="ECO:0007669"/>
    <property type="project" value="TreeGrafter"/>
</dbReference>